<dbReference type="Proteomes" id="UP001500457">
    <property type="component" value="Unassembled WGS sequence"/>
</dbReference>
<gene>
    <name evidence="1" type="ORF">GCM10023203_58600</name>
</gene>
<dbReference type="RefSeq" id="WP_274235193.1">
    <property type="nucleotide sequence ID" value="NZ_BAABHQ010000030.1"/>
</dbReference>
<accession>A0ABP9FA38</accession>
<dbReference type="EMBL" id="BAABHQ010000030">
    <property type="protein sequence ID" value="GAA4896413.1"/>
    <property type="molecule type" value="Genomic_DNA"/>
</dbReference>
<organism evidence="1 2">
    <name type="scientific">Actinomycetospora straminea</name>
    <dbReference type="NCBI Taxonomy" id="663607"/>
    <lineage>
        <taxon>Bacteria</taxon>
        <taxon>Bacillati</taxon>
        <taxon>Actinomycetota</taxon>
        <taxon>Actinomycetes</taxon>
        <taxon>Pseudonocardiales</taxon>
        <taxon>Pseudonocardiaceae</taxon>
        <taxon>Actinomycetospora</taxon>
    </lineage>
</organism>
<keyword evidence="2" id="KW-1185">Reference proteome</keyword>
<proteinExistence type="predicted"/>
<reference evidence="2" key="1">
    <citation type="journal article" date="2019" name="Int. J. Syst. Evol. Microbiol.">
        <title>The Global Catalogue of Microorganisms (GCM) 10K type strain sequencing project: providing services to taxonomists for standard genome sequencing and annotation.</title>
        <authorList>
            <consortium name="The Broad Institute Genomics Platform"/>
            <consortium name="The Broad Institute Genome Sequencing Center for Infectious Disease"/>
            <person name="Wu L."/>
            <person name="Ma J."/>
        </authorList>
    </citation>
    <scope>NUCLEOTIDE SEQUENCE [LARGE SCALE GENOMIC DNA]</scope>
    <source>
        <strain evidence="2">JCM 17983</strain>
    </source>
</reference>
<name>A0ABP9FA38_9PSEU</name>
<evidence type="ECO:0000313" key="2">
    <source>
        <dbReference type="Proteomes" id="UP001500457"/>
    </source>
</evidence>
<protein>
    <submittedName>
        <fullName evidence="1">Uncharacterized protein</fullName>
    </submittedName>
</protein>
<sequence length="66" mass="6753">MTAGPGGAVLLLTAWLDEGALRVRLTAADDLAGPSRPVGVVAGVDDACDTVRRWLQEVAARGGEHA</sequence>
<evidence type="ECO:0000313" key="1">
    <source>
        <dbReference type="EMBL" id="GAA4896413.1"/>
    </source>
</evidence>
<comment type="caution">
    <text evidence="1">The sequence shown here is derived from an EMBL/GenBank/DDBJ whole genome shotgun (WGS) entry which is preliminary data.</text>
</comment>